<evidence type="ECO:0000313" key="3">
    <source>
        <dbReference type="Proteomes" id="UP000778578"/>
    </source>
</evidence>
<organism evidence="2 3">
    <name type="scientific">Actinacidiphila acidipaludis</name>
    <dbReference type="NCBI Taxonomy" id="2873382"/>
    <lineage>
        <taxon>Bacteria</taxon>
        <taxon>Bacillati</taxon>
        <taxon>Actinomycetota</taxon>
        <taxon>Actinomycetes</taxon>
        <taxon>Kitasatosporales</taxon>
        <taxon>Streptomycetaceae</taxon>
        <taxon>Actinacidiphila</taxon>
    </lineage>
</organism>
<keyword evidence="1" id="KW-0732">Signal</keyword>
<protein>
    <recommendedName>
        <fullName evidence="4">Peptidase inhibitor family I36</fullName>
    </recommendedName>
</protein>
<keyword evidence="3" id="KW-1185">Reference proteome</keyword>
<evidence type="ECO:0000313" key="2">
    <source>
        <dbReference type="EMBL" id="MBY8879923.1"/>
    </source>
</evidence>
<dbReference type="EMBL" id="JAINZZ010000025">
    <property type="protein sequence ID" value="MBY8879923.1"/>
    <property type="molecule type" value="Genomic_DNA"/>
</dbReference>
<dbReference type="Proteomes" id="UP000778578">
    <property type="component" value="Unassembled WGS sequence"/>
</dbReference>
<feature type="chain" id="PRO_5047134237" description="Peptidase inhibitor family I36" evidence="1">
    <location>
        <begin position="29"/>
        <end position="122"/>
    </location>
</feature>
<accession>A0ABS7Q9U4</accession>
<feature type="signal peptide" evidence="1">
    <location>
        <begin position="1"/>
        <end position="28"/>
    </location>
</feature>
<reference evidence="2 3" key="1">
    <citation type="submission" date="2021-08" db="EMBL/GenBank/DDBJ databases">
        <title>WGS of actinomycetes from Thailand.</title>
        <authorList>
            <person name="Thawai C."/>
        </authorList>
    </citation>
    <scope>NUCLEOTIDE SEQUENCE [LARGE SCALE GENOMIC DNA]</scope>
    <source>
        <strain evidence="2 3">PLK6-54</strain>
    </source>
</reference>
<evidence type="ECO:0000256" key="1">
    <source>
        <dbReference type="SAM" id="SignalP"/>
    </source>
</evidence>
<proteinExistence type="predicted"/>
<dbReference type="RefSeq" id="WP_222964453.1">
    <property type="nucleotide sequence ID" value="NZ_JAINZZ010000025.1"/>
</dbReference>
<gene>
    <name evidence="2" type="ORF">K7862_20135</name>
</gene>
<name>A0ABS7Q9U4_9ACTN</name>
<sequence>MRRIAKAATAVAFTAGLLATAGATSAQAQPATSTYEGCPPGYVCIYPNASWNSGHPSELYYQYGGHNLSNQYGVHRVFNNQTGGAHLYLCKGTGGTNCVFRIDAFVYSDYDLTPINSVLLTS</sequence>
<evidence type="ECO:0008006" key="4">
    <source>
        <dbReference type="Google" id="ProtNLM"/>
    </source>
</evidence>
<comment type="caution">
    <text evidence="2">The sequence shown here is derived from an EMBL/GenBank/DDBJ whole genome shotgun (WGS) entry which is preliminary data.</text>
</comment>